<evidence type="ECO:0000259" key="1">
    <source>
        <dbReference type="PROSITE" id="PS50125"/>
    </source>
</evidence>
<dbReference type="PANTHER" id="PTHR43081">
    <property type="entry name" value="ADENYLATE CYCLASE, TERMINAL-DIFFERENTIATION SPECIFIC-RELATED"/>
    <property type="match status" value="1"/>
</dbReference>
<feature type="domain" description="Guanylate cyclase" evidence="1">
    <location>
        <begin position="186"/>
        <end position="320"/>
    </location>
</feature>
<gene>
    <name evidence="2" type="ORF">TPSD3_10400</name>
</gene>
<dbReference type="Pfam" id="PF00211">
    <property type="entry name" value="Guanylate_cyc"/>
    <property type="match status" value="1"/>
</dbReference>
<keyword evidence="3" id="KW-1185">Reference proteome</keyword>
<accession>A0A251X6P1</accession>
<dbReference type="CDD" id="cd07302">
    <property type="entry name" value="CHD"/>
    <property type="match status" value="1"/>
</dbReference>
<reference evidence="2 3" key="1">
    <citation type="submission" date="2016-12" db="EMBL/GenBank/DDBJ databases">
        <title>Thioflexothrix psekupsii D3 genome sequencing and assembly.</title>
        <authorList>
            <person name="Fomenkov A."/>
            <person name="Vincze T."/>
            <person name="Grabovich M."/>
            <person name="Anton B.P."/>
            <person name="Dubinina G."/>
            <person name="Orlova M."/>
            <person name="Belousova E."/>
            <person name="Roberts R.J."/>
        </authorList>
    </citation>
    <scope>NUCLEOTIDE SEQUENCE [LARGE SCALE GENOMIC DNA]</scope>
    <source>
        <strain evidence="2">D3</strain>
    </source>
</reference>
<dbReference type="GO" id="GO:0009190">
    <property type="term" value="P:cyclic nucleotide biosynthetic process"/>
    <property type="evidence" value="ECO:0007669"/>
    <property type="project" value="InterPro"/>
</dbReference>
<dbReference type="GO" id="GO:0004016">
    <property type="term" value="F:adenylate cyclase activity"/>
    <property type="evidence" value="ECO:0007669"/>
    <property type="project" value="UniProtKB-ARBA"/>
</dbReference>
<dbReference type="PROSITE" id="PS50125">
    <property type="entry name" value="GUANYLATE_CYCLASE_2"/>
    <property type="match status" value="1"/>
</dbReference>
<sequence>MFPLPLPNAARADQVYALLDRLLVEQKTVYLLANRELSVIAQGGTCVLFTGIVLPADLLDLIPELVGCEDIIEEIFLGQLADFQLENLNRSDDDNNTHYLNVTLVCHQEEEHRFLLIIISDNTPYTKTQQILTQQRNELSLLKHRLDESHQQLEFILQHYVPHQVSRALIEQRINPTLGGEVREVTLLFADLRNYTRISEQLTPTETIELLHLCLDMAVSAIVDAGGVILNYMGDAVMAIFNAPDDLPHHAAHAIRAGLNLQETAKVYQEQRLFKLPYDLPVHFGVGINTGEAVVGNVGAGGHYQYTAIGDTVNVASRLCSHARGGQVLVGEKTYFSVAQQRVRATALPSIQFKGKSHSLTVYEIEELN</sequence>
<dbReference type="AlphaFoldDB" id="A0A251X6P1"/>
<protein>
    <recommendedName>
        <fullName evidence="1">Guanylate cyclase domain-containing protein</fullName>
    </recommendedName>
</protein>
<proteinExistence type="predicted"/>
<dbReference type="PANTHER" id="PTHR43081:SF1">
    <property type="entry name" value="ADENYLATE CYCLASE, TERMINAL-DIFFERENTIATION SPECIFIC"/>
    <property type="match status" value="1"/>
</dbReference>
<comment type="caution">
    <text evidence="2">The sequence shown here is derived from an EMBL/GenBank/DDBJ whole genome shotgun (WGS) entry which is preliminary data.</text>
</comment>
<evidence type="ECO:0000313" key="2">
    <source>
        <dbReference type="EMBL" id="OUD13054.1"/>
    </source>
</evidence>
<organism evidence="2 3">
    <name type="scientific">Thioflexithrix psekupsensis</name>
    <dbReference type="NCBI Taxonomy" id="1570016"/>
    <lineage>
        <taxon>Bacteria</taxon>
        <taxon>Pseudomonadati</taxon>
        <taxon>Pseudomonadota</taxon>
        <taxon>Gammaproteobacteria</taxon>
        <taxon>Thiotrichales</taxon>
        <taxon>Thioflexithrix</taxon>
    </lineage>
</organism>
<dbReference type="InterPro" id="IPR001054">
    <property type="entry name" value="A/G_cyclase"/>
</dbReference>
<name>A0A251X6P1_9GAMM</name>
<dbReference type="InterPro" id="IPR029787">
    <property type="entry name" value="Nucleotide_cyclase"/>
</dbReference>
<dbReference type="SMART" id="SM00044">
    <property type="entry name" value="CYCc"/>
    <property type="match status" value="1"/>
</dbReference>
<dbReference type="GO" id="GO:0035556">
    <property type="term" value="P:intracellular signal transduction"/>
    <property type="evidence" value="ECO:0007669"/>
    <property type="project" value="InterPro"/>
</dbReference>
<dbReference type="Gene3D" id="3.30.70.1230">
    <property type="entry name" value="Nucleotide cyclase"/>
    <property type="match status" value="1"/>
</dbReference>
<evidence type="ECO:0000313" key="3">
    <source>
        <dbReference type="Proteomes" id="UP000194798"/>
    </source>
</evidence>
<dbReference type="EMBL" id="MSLT01000018">
    <property type="protein sequence ID" value="OUD13054.1"/>
    <property type="molecule type" value="Genomic_DNA"/>
</dbReference>
<dbReference type="Proteomes" id="UP000194798">
    <property type="component" value="Unassembled WGS sequence"/>
</dbReference>
<dbReference type="SUPFAM" id="SSF55073">
    <property type="entry name" value="Nucleotide cyclase"/>
    <property type="match status" value="1"/>
</dbReference>
<dbReference type="InterPro" id="IPR050697">
    <property type="entry name" value="Adenylyl/Guanylyl_Cyclase_3/4"/>
</dbReference>